<feature type="region of interest" description="Disordered" evidence="1">
    <location>
        <begin position="1"/>
        <end position="250"/>
    </location>
</feature>
<proteinExistence type="predicted"/>
<protein>
    <submittedName>
        <fullName evidence="2">Uncharacterized protein</fullName>
    </submittedName>
</protein>
<evidence type="ECO:0000313" key="2">
    <source>
        <dbReference type="EMBL" id="CAG7726130.1"/>
    </source>
</evidence>
<keyword evidence="3" id="KW-1185">Reference proteome</keyword>
<dbReference type="Proteomes" id="UP000708208">
    <property type="component" value="Unassembled WGS sequence"/>
</dbReference>
<accession>A0A8J2KH12</accession>
<gene>
    <name evidence="2" type="ORF">AFUS01_LOCUS15057</name>
</gene>
<organism evidence="2 3">
    <name type="scientific">Allacma fusca</name>
    <dbReference type="NCBI Taxonomy" id="39272"/>
    <lineage>
        <taxon>Eukaryota</taxon>
        <taxon>Metazoa</taxon>
        <taxon>Ecdysozoa</taxon>
        <taxon>Arthropoda</taxon>
        <taxon>Hexapoda</taxon>
        <taxon>Collembola</taxon>
        <taxon>Symphypleona</taxon>
        <taxon>Sminthuridae</taxon>
        <taxon>Allacma</taxon>
    </lineage>
</organism>
<reference evidence="2" key="1">
    <citation type="submission" date="2021-06" db="EMBL/GenBank/DDBJ databases">
        <authorList>
            <person name="Hodson N. C."/>
            <person name="Mongue J. A."/>
            <person name="Jaron S. K."/>
        </authorList>
    </citation>
    <scope>NUCLEOTIDE SEQUENCE</scope>
</reference>
<dbReference type="EMBL" id="CAJVCH010131127">
    <property type="protein sequence ID" value="CAG7726130.1"/>
    <property type="molecule type" value="Genomic_DNA"/>
</dbReference>
<comment type="caution">
    <text evidence="2">The sequence shown here is derived from an EMBL/GenBank/DDBJ whole genome shotgun (WGS) entry which is preliminary data.</text>
</comment>
<dbReference type="AlphaFoldDB" id="A0A8J2KH12"/>
<feature type="compositionally biased region" description="Polar residues" evidence="1">
    <location>
        <begin position="467"/>
        <end position="479"/>
    </location>
</feature>
<feature type="region of interest" description="Disordered" evidence="1">
    <location>
        <begin position="375"/>
        <end position="394"/>
    </location>
</feature>
<name>A0A8J2KH12_9HEXA</name>
<feature type="compositionally biased region" description="Polar residues" evidence="1">
    <location>
        <begin position="612"/>
        <end position="627"/>
    </location>
</feature>
<evidence type="ECO:0000313" key="3">
    <source>
        <dbReference type="Proteomes" id="UP000708208"/>
    </source>
</evidence>
<feature type="compositionally biased region" description="Polar residues" evidence="1">
    <location>
        <begin position="221"/>
        <end position="233"/>
    </location>
</feature>
<sequence>MPRVAGRPGRAKKTESGTAKSPYQDSGFRKSSAANEMRANEEVDEANVPVLEKSTDEVPVTENPVRRGRPPKLATLNNSASSGEKAPDPKGTSTDVRKGTNVKKALPGKAKKSPAIALLVESLSNDKPVKKKKTKKAVGNPEVVTPGRVTRSSQVAQKRSENVEAEFVTPSAVAKISSKAKTKRKARNNDEEEPPRKYVRSSDSNSQETETASVVAPMEQSDINPNEHSPQESSEIEIEVDRPQSDTGNLPVRTSPQFWDPVPAPPPHNSSGRSILKKGISLHASLFETTIPDHMALFSRSNIENGPSAAATSRTMHESQPPQHDQLVAKKARFNQTSNHTRYIFGEFKGRSRPKTDDLRVRTLKKVAGLLPGFPSGLSPKRMRNHGVRPETTFLSGNKRGFVQVGAGLRPSNNPACNKPSSRRIQVPLFHNRGPGRHSGIFQALREVRNNPGLPTGRNRECCNDGHPSSSIPSSNEAENPQRPGCSEHIDFDSIIVVSKLMRHIEKDSSRRLVDIILSRDSIGHIICEENLKREDFRKRIQQASAKLKGNDLVDIAEGMISEKVETIIESCMSATSNSQRPSDLQKDFSKGFLNTLLHLFDEAAKDIGSKSSNTTVLPTSHESITEPQDDSLPDLHKQVVRKLAVNIVKHDPDTLKLLNAELQREKSGMEHLQSINESLKIIRENKYWNDEMEHDAKLAANVLLEIIPERPKFSVT</sequence>
<feature type="region of interest" description="Disordered" evidence="1">
    <location>
        <begin position="449"/>
        <end position="485"/>
    </location>
</feature>
<evidence type="ECO:0000256" key="1">
    <source>
        <dbReference type="SAM" id="MobiDB-lite"/>
    </source>
</evidence>
<feature type="compositionally biased region" description="Polar residues" evidence="1">
    <location>
        <begin position="201"/>
        <end position="212"/>
    </location>
</feature>
<feature type="region of interest" description="Disordered" evidence="1">
    <location>
        <begin position="612"/>
        <end position="632"/>
    </location>
</feature>